<proteinExistence type="predicted"/>
<evidence type="ECO:0000256" key="1">
    <source>
        <dbReference type="SAM" id="MobiDB-lite"/>
    </source>
</evidence>
<evidence type="ECO:0000313" key="3">
    <source>
        <dbReference type="RefSeq" id="XP_017886286.1"/>
    </source>
</evidence>
<dbReference type="GeneID" id="108628703"/>
<feature type="compositionally biased region" description="Basic and acidic residues" evidence="1">
    <location>
        <begin position="151"/>
        <end position="175"/>
    </location>
</feature>
<dbReference type="KEGG" id="ccal:108628703"/>
<feature type="compositionally biased region" description="Basic residues" evidence="1">
    <location>
        <begin position="238"/>
        <end position="254"/>
    </location>
</feature>
<feature type="compositionally biased region" description="Basic and acidic residues" evidence="1">
    <location>
        <begin position="27"/>
        <end position="36"/>
    </location>
</feature>
<name>A0AAJ7J704_9HYME</name>
<evidence type="ECO:0000313" key="2">
    <source>
        <dbReference type="Proteomes" id="UP000694925"/>
    </source>
</evidence>
<protein>
    <submittedName>
        <fullName evidence="3">Uncharacterized protein LOC108628703</fullName>
    </submittedName>
</protein>
<feature type="region of interest" description="Disordered" evidence="1">
    <location>
        <begin position="226"/>
        <end position="254"/>
    </location>
</feature>
<feature type="region of interest" description="Disordered" evidence="1">
    <location>
        <begin position="147"/>
        <end position="175"/>
    </location>
</feature>
<gene>
    <name evidence="3" type="primary">LOC108628703</name>
</gene>
<reference evidence="3" key="1">
    <citation type="submission" date="2025-08" db="UniProtKB">
        <authorList>
            <consortium name="RefSeq"/>
        </authorList>
    </citation>
    <scope>IDENTIFICATION</scope>
    <source>
        <tissue evidence="3">Whole body</tissue>
    </source>
</reference>
<dbReference type="AlphaFoldDB" id="A0AAJ7J704"/>
<keyword evidence="2" id="KW-1185">Reference proteome</keyword>
<sequence>MIVATHKCGCPPPSDESCLPCCASAKSREKPRDRDCPTIPYSVPRPVTPQPEIEQAPSACCPVDPCESYEEEKKDVRSEIAESGLPFKELEAVINENRLVIRTQDEPVRPEFDPPCDCVEDTLPKRKTEEIGITPAAGKRTITLYPQVKNSDPDVRERRPRAHEQAYDARPRTIDQEENPNIFLLRVKKRKTEGDKKFSVDLEFRTARPWSPAMRSVYEKLARTVEPAKVPTVQEQVKKKKKKKKSSSKQKKKK</sequence>
<feature type="region of interest" description="Disordered" evidence="1">
    <location>
        <begin position="27"/>
        <end position="58"/>
    </location>
</feature>
<organism evidence="2 3">
    <name type="scientific">Ceratina calcarata</name>
    <dbReference type="NCBI Taxonomy" id="156304"/>
    <lineage>
        <taxon>Eukaryota</taxon>
        <taxon>Metazoa</taxon>
        <taxon>Ecdysozoa</taxon>
        <taxon>Arthropoda</taxon>
        <taxon>Hexapoda</taxon>
        <taxon>Insecta</taxon>
        <taxon>Pterygota</taxon>
        <taxon>Neoptera</taxon>
        <taxon>Endopterygota</taxon>
        <taxon>Hymenoptera</taxon>
        <taxon>Apocrita</taxon>
        <taxon>Aculeata</taxon>
        <taxon>Apoidea</taxon>
        <taxon>Anthophila</taxon>
        <taxon>Apidae</taxon>
        <taxon>Ceratina</taxon>
        <taxon>Zadontomerus</taxon>
    </lineage>
</organism>
<dbReference type="RefSeq" id="XP_017886286.1">
    <property type="nucleotide sequence ID" value="XM_018030797.2"/>
</dbReference>
<dbReference type="Proteomes" id="UP000694925">
    <property type="component" value="Unplaced"/>
</dbReference>
<accession>A0AAJ7J704</accession>